<dbReference type="AlphaFoldDB" id="A0A843VP25"/>
<evidence type="ECO:0000256" key="2">
    <source>
        <dbReference type="ARBA" id="ARBA00022737"/>
    </source>
</evidence>
<evidence type="ECO:0000313" key="7">
    <source>
        <dbReference type="Proteomes" id="UP000652761"/>
    </source>
</evidence>
<gene>
    <name evidence="6" type="ORF">Taro_025698</name>
</gene>
<sequence length="226" mass="24762">MASPLESTARGHGDHVGVKGRSPISLGNMDELERVFRHFDANGDGKISASELAGVVRSLAGDAVSDEEIRRMIEEMDVDRDGFVDLAEFAAFHRRDRGGKDGEGDWEGELLEAFQMYDVDGDGLISPGELQQVLRKLGDDYSVGDCSRMIGSMDGDGDGGVSFEEFKKMMAGSKNGDRSHQPNQEKEDLVASRVLFPFGCEGRPGEISRVWLFPSGVKEDQLCWVL</sequence>
<accession>A0A843VP25</accession>
<keyword evidence="2" id="KW-0677">Repeat</keyword>
<feature type="domain" description="EF-hand" evidence="5">
    <location>
        <begin position="27"/>
        <end position="62"/>
    </location>
</feature>
<feature type="domain" description="EF-hand" evidence="5">
    <location>
        <begin position="141"/>
        <end position="176"/>
    </location>
</feature>
<evidence type="ECO:0000256" key="3">
    <source>
        <dbReference type="ARBA" id="ARBA00022837"/>
    </source>
</evidence>
<dbReference type="OrthoDB" id="26525at2759"/>
<feature type="region of interest" description="Disordered" evidence="4">
    <location>
        <begin position="1"/>
        <end position="23"/>
    </location>
</feature>
<dbReference type="GO" id="GO:0005509">
    <property type="term" value="F:calcium ion binding"/>
    <property type="evidence" value="ECO:0007669"/>
    <property type="project" value="InterPro"/>
</dbReference>
<dbReference type="Proteomes" id="UP000652761">
    <property type="component" value="Unassembled WGS sequence"/>
</dbReference>
<dbReference type="SUPFAM" id="SSF47473">
    <property type="entry name" value="EF-hand"/>
    <property type="match status" value="1"/>
</dbReference>
<dbReference type="Gene3D" id="1.10.238.10">
    <property type="entry name" value="EF-hand"/>
    <property type="match status" value="2"/>
</dbReference>
<evidence type="ECO:0000256" key="4">
    <source>
        <dbReference type="SAM" id="MobiDB-lite"/>
    </source>
</evidence>
<dbReference type="InterPro" id="IPR002048">
    <property type="entry name" value="EF_hand_dom"/>
</dbReference>
<keyword evidence="1" id="KW-0479">Metal-binding</keyword>
<evidence type="ECO:0000259" key="5">
    <source>
        <dbReference type="PROSITE" id="PS50222"/>
    </source>
</evidence>
<evidence type="ECO:0000313" key="6">
    <source>
        <dbReference type="EMBL" id="MQL93059.1"/>
    </source>
</evidence>
<dbReference type="InterPro" id="IPR039647">
    <property type="entry name" value="EF_hand_pair_protein_CML-like"/>
</dbReference>
<dbReference type="InterPro" id="IPR018247">
    <property type="entry name" value="EF_Hand_1_Ca_BS"/>
</dbReference>
<protein>
    <recommendedName>
        <fullName evidence="5">EF-hand domain-containing protein</fullName>
    </recommendedName>
</protein>
<organism evidence="6 7">
    <name type="scientific">Colocasia esculenta</name>
    <name type="common">Wild taro</name>
    <name type="synonym">Arum esculentum</name>
    <dbReference type="NCBI Taxonomy" id="4460"/>
    <lineage>
        <taxon>Eukaryota</taxon>
        <taxon>Viridiplantae</taxon>
        <taxon>Streptophyta</taxon>
        <taxon>Embryophyta</taxon>
        <taxon>Tracheophyta</taxon>
        <taxon>Spermatophyta</taxon>
        <taxon>Magnoliopsida</taxon>
        <taxon>Liliopsida</taxon>
        <taxon>Araceae</taxon>
        <taxon>Aroideae</taxon>
        <taxon>Colocasieae</taxon>
        <taxon>Colocasia</taxon>
    </lineage>
</organism>
<evidence type="ECO:0000256" key="1">
    <source>
        <dbReference type="ARBA" id="ARBA00022723"/>
    </source>
</evidence>
<feature type="domain" description="EF-hand" evidence="5">
    <location>
        <begin position="64"/>
        <end position="99"/>
    </location>
</feature>
<reference evidence="6" key="1">
    <citation type="submission" date="2017-07" db="EMBL/GenBank/DDBJ databases">
        <title>Taro Niue Genome Assembly and Annotation.</title>
        <authorList>
            <person name="Atibalentja N."/>
            <person name="Keating K."/>
            <person name="Fields C.J."/>
        </authorList>
    </citation>
    <scope>NUCLEOTIDE SEQUENCE</scope>
    <source>
        <strain evidence="6">Niue_2</strain>
        <tissue evidence="6">Leaf</tissue>
    </source>
</reference>
<proteinExistence type="predicted"/>
<dbReference type="InterPro" id="IPR011992">
    <property type="entry name" value="EF-hand-dom_pair"/>
</dbReference>
<dbReference type="PROSITE" id="PS00018">
    <property type="entry name" value="EF_HAND_1"/>
    <property type="match status" value="3"/>
</dbReference>
<dbReference type="PANTHER" id="PTHR10891">
    <property type="entry name" value="EF-HAND CALCIUM-BINDING DOMAIN CONTAINING PROTEIN"/>
    <property type="match status" value="1"/>
</dbReference>
<dbReference type="SMART" id="SM00054">
    <property type="entry name" value="EFh"/>
    <property type="match status" value="4"/>
</dbReference>
<feature type="domain" description="EF-hand" evidence="5">
    <location>
        <begin position="105"/>
        <end position="140"/>
    </location>
</feature>
<dbReference type="FunFam" id="1.10.238.10:FF:000001">
    <property type="entry name" value="Calmodulin 1"/>
    <property type="match status" value="1"/>
</dbReference>
<keyword evidence="3" id="KW-0106">Calcium</keyword>
<dbReference type="EMBL" id="NMUH01001513">
    <property type="protein sequence ID" value="MQL93059.1"/>
    <property type="molecule type" value="Genomic_DNA"/>
</dbReference>
<comment type="caution">
    <text evidence="6">The sequence shown here is derived from an EMBL/GenBank/DDBJ whole genome shotgun (WGS) entry which is preliminary data.</text>
</comment>
<dbReference type="Pfam" id="PF13499">
    <property type="entry name" value="EF-hand_7"/>
    <property type="match status" value="2"/>
</dbReference>
<dbReference type="CDD" id="cd00051">
    <property type="entry name" value="EFh"/>
    <property type="match status" value="2"/>
</dbReference>
<dbReference type="PROSITE" id="PS50222">
    <property type="entry name" value="EF_HAND_2"/>
    <property type="match status" value="4"/>
</dbReference>
<name>A0A843VP25_COLES</name>
<keyword evidence="7" id="KW-1185">Reference proteome</keyword>